<accession>A0A834ITF9</accession>
<protein>
    <submittedName>
        <fullName evidence="1">Uncharacterized protein</fullName>
    </submittedName>
</protein>
<sequence length="141" mass="16370">MELTNTLLFVAHYLIGLPEAVIIIKKKRDVYQPRWAKLFNSYIALYSADDKIIPPGCCILPSCKPTGKCYQMLSCGHVCTAGYARGYFNTRASYKIREYYEKLKCRNDICRIERIYCRECLSPQSSISSTDIDCERCYYQK</sequence>
<dbReference type="Proteomes" id="UP000625711">
    <property type="component" value="Unassembled WGS sequence"/>
</dbReference>
<dbReference type="OrthoDB" id="6756318at2759"/>
<keyword evidence="2" id="KW-1185">Reference proteome</keyword>
<evidence type="ECO:0000313" key="2">
    <source>
        <dbReference type="Proteomes" id="UP000625711"/>
    </source>
</evidence>
<dbReference type="EMBL" id="JAACXV010000038">
    <property type="protein sequence ID" value="KAF7286070.1"/>
    <property type="molecule type" value="Genomic_DNA"/>
</dbReference>
<gene>
    <name evidence="1" type="ORF">GWI33_008021</name>
</gene>
<dbReference type="AlphaFoldDB" id="A0A834ITF9"/>
<evidence type="ECO:0000313" key="1">
    <source>
        <dbReference type="EMBL" id="KAF7286070.1"/>
    </source>
</evidence>
<proteinExistence type="predicted"/>
<name>A0A834ITF9_RHYFE</name>
<reference evidence="1" key="1">
    <citation type="submission" date="2020-08" db="EMBL/GenBank/DDBJ databases">
        <title>Genome sequencing and assembly of the red palm weevil Rhynchophorus ferrugineus.</title>
        <authorList>
            <person name="Dias G.B."/>
            <person name="Bergman C.M."/>
            <person name="Manee M."/>
        </authorList>
    </citation>
    <scope>NUCLEOTIDE SEQUENCE</scope>
    <source>
        <strain evidence="1">AA-2017</strain>
        <tissue evidence="1">Whole larva</tissue>
    </source>
</reference>
<comment type="caution">
    <text evidence="1">The sequence shown here is derived from an EMBL/GenBank/DDBJ whole genome shotgun (WGS) entry which is preliminary data.</text>
</comment>
<organism evidence="1 2">
    <name type="scientific">Rhynchophorus ferrugineus</name>
    <name type="common">Red palm weevil</name>
    <name type="synonym">Curculio ferrugineus</name>
    <dbReference type="NCBI Taxonomy" id="354439"/>
    <lineage>
        <taxon>Eukaryota</taxon>
        <taxon>Metazoa</taxon>
        <taxon>Ecdysozoa</taxon>
        <taxon>Arthropoda</taxon>
        <taxon>Hexapoda</taxon>
        <taxon>Insecta</taxon>
        <taxon>Pterygota</taxon>
        <taxon>Neoptera</taxon>
        <taxon>Endopterygota</taxon>
        <taxon>Coleoptera</taxon>
        <taxon>Polyphaga</taxon>
        <taxon>Cucujiformia</taxon>
        <taxon>Curculionidae</taxon>
        <taxon>Dryophthorinae</taxon>
        <taxon>Rhynchophorus</taxon>
    </lineage>
</organism>